<proteinExistence type="predicted"/>
<protein>
    <submittedName>
        <fullName evidence="1">Uncharacterized protein</fullName>
    </submittedName>
</protein>
<reference evidence="1" key="1">
    <citation type="submission" date="2023-07" db="EMBL/GenBank/DDBJ databases">
        <title>Murine gut Bacillus species.</title>
        <authorList>
            <person name="Gutman E."/>
            <person name="Hashuel R."/>
            <person name="Litvak Y."/>
        </authorList>
    </citation>
    <scope>NUCLEOTIDE SEQUENCE</scope>
    <source>
        <strain evidence="1">RU293</strain>
    </source>
</reference>
<dbReference type="AlphaFoldDB" id="A0AA90SKS8"/>
<accession>A0AA90SKS8</accession>
<name>A0AA90SKS8_9BACI</name>
<sequence length="87" mass="10008">MTTQTIEATKVYVSIDNAAQWIVLEEQMLAGFNYQLASIEDLHDYVSATGEFFTYNVETAEGVAKWHTEDYPEESPNDYVCEYRVIN</sequence>
<comment type="caution">
    <text evidence="1">The sequence shown here is derived from an EMBL/GenBank/DDBJ whole genome shotgun (WGS) entry which is preliminary data.</text>
</comment>
<organism evidence="1 2">
    <name type="scientific">Peribacillus frigoritolerans</name>
    <dbReference type="NCBI Taxonomy" id="450367"/>
    <lineage>
        <taxon>Bacteria</taxon>
        <taxon>Bacillati</taxon>
        <taxon>Bacillota</taxon>
        <taxon>Bacilli</taxon>
        <taxon>Bacillales</taxon>
        <taxon>Bacillaceae</taxon>
        <taxon>Peribacillus</taxon>
    </lineage>
</organism>
<dbReference type="EMBL" id="JAUUTW010000013">
    <property type="protein sequence ID" value="MDP1452156.1"/>
    <property type="molecule type" value="Genomic_DNA"/>
</dbReference>
<evidence type="ECO:0000313" key="2">
    <source>
        <dbReference type="Proteomes" id="UP001178275"/>
    </source>
</evidence>
<evidence type="ECO:0000313" key="1">
    <source>
        <dbReference type="EMBL" id="MDP1452156.1"/>
    </source>
</evidence>
<dbReference type="Proteomes" id="UP001178275">
    <property type="component" value="Unassembled WGS sequence"/>
</dbReference>
<dbReference type="RefSeq" id="WP_305160489.1">
    <property type="nucleotide sequence ID" value="NZ_JAUUTW010000013.1"/>
</dbReference>
<gene>
    <name evidence="1" type="ORF">Q8G36_13905</name>
</gene>